<protein>
    <submittedName>
        <fullName evidence="1">Sulfur carrier protein ThiS</fullName>
    </submittedName>
</protein>
<dbReference type="InterPro" id="IPR003749">
    <property type="entry name" value="ThiS/MoaD-like"/>
</dbReference>
<dbReference type="InterPro" id="IPR010035">
    <property type="entry name" value="Thi_S"/>
</dbReference>
<dbReference type="Proteomes" id="UP001631949">
    <property type="component" value="Unassembled WGS sequence"/>
</dbReference>
<name>A0ABW9H054_9FIRM</name>
<dbReference type="Pfam" id="PF02597">
    <property type="entry name" value="ThiS"/>
    <property type="match status" value="1"/>
</dbReference>
<dbReference type="CDD" id="cd00565">
    <property type="entry name" value="Ubl_ThiS"/>
    <property type="match status" value="1"/>
</dbReference>
<organism evidence="1 2">
    <name type="scientific">Peptococcus simiae</name>
    <dbReference type="NCBI Taxonomy" id="1643805"/>
    <lineage>
        <taxon>Bacteria</taxon>
        <taxon>Bacillati</taxon>
        <taxon>Bacillota</taxon>
        <taxon>Clostridia</taxon>
        <taxon>Eubacteriales</taxon>
        <taxon>Peptococcaceae</taxon>
        <taxon>Peptococcus</taxon>
    </lineage>
</organism>
<gene>
    <name evidence="1" type="primary">thiS</name>
    <name evidence="1" type="ORF">ACKQTC_07670</name>
</gene>
<evidence type="ECO:0000313" key="2">
    <source>
        <dbReference type="Proteomes" id="UP001631949"/>
    </source>
</evidence>
<keyword evidence="2" id="KW-1185">Reference proteome</keyword>
<dbReference type="InterPro" id="IPR012675">
    <property type="entry name" value="Beta-grasp_dom_sf"/>
</dbReference>
<dbReference type="InterPro" id="IPR016155">
    <property type="entry name" value="Mopterin_synth/thiamin_S_b"/>
</dbReference>
<sequence>MLVNGKEISLEGPCSVSDLLASLDYDSNRVAVLLNGAVLPKAAFAETQVQAEDALEVVQFVGGG</sequence>
<proteinExistence type="predicted"/>
<accession>A0ABW9H054</accession>
<dbReference type="RefSeq" id="WP_408977859.1">
    <property type="nucleotide sequence ID" value="NZ_JBJUVG010000012.1"/>
</dbReference>
<dbReference type="EMBL" id="JBJUVG010000012">
    <property type="protein sequence ID" value="MFM9414244.1"/>
    <property type="molecule type" value="Genomic_DNA"/>
</dbReference>
<dbReference type="NCBIfam" id="TIGR01683">
    <property type="entry name" value="thiS"/>
    <property type="match status" value="1"/>
</dbReference>
<comment type="caution">
    <text evidence="1">The sequence shown here is derived from an EMBL/GenBank/DDBJ whole genome shotgun (WGS) entry which is preliminary data.</text>
</comment>
<dbReference type="Gene3D" id="3.10.20.30">
    <property type="match status" value="1"/>
</dbReference>
<evidence type="ECO:0000313" key="1">
    <source>
        <dbReference type="EMBL" id="MFM9414244.1"/>
    </source>
</evidence>
<dbReference type="SUPFAM" id="SSF54285">
    <property type="entry name" value="MoaD/ThiS"/>
    <property type="match status" value="1"/>
</dbReference>
<reference evidence="1 2" key="1">
    <citation type="journal article" date="2016" name="Int. J. Syst. Evol. Microbiol.">
        <title>Peptococcus simiae sp. nov., isolated from rhesus macaque faeces and emended description of the genus Peptococcus.</title>
        <authorList>
            <person name="Shkoporov A.N."/>
            <person name="Efimov B.A."/>
            <person name="Kondova I."/>
            <person name="Ouwerling B."/>
            <person name="Chaplin A.V."/>
            <person name="Shcherbakova V.A."/>
            <person name="Langermans J.A.M."/>
        </authorList>
    </citation>
    <scope>NUCLEOTIDE SEQUENCE [LARGE SCALE GENOMIC DNA]</scope>
    <source>
        <strain evidence="1 2">M108</strain>
    </source>
</reference>
<dbReference type="PANTHER" id="PTHR34472">
    <property type="entry name" value="SULFUR CARRIER PROTEIN THIS"/>
    <property type="match status" value="1"/>
</dbReference>
<dbReference type="PANTHER" id="PTHR34472:SF1">
    <property type="entry name" value="SULFUR CARRIER PROTEIN THIS"/>
    <property type="match status" value="1"/>
</dbReference>